<sequence>MNPLPHNQSSLECGIRKIIATGTIPAPNAYWQPNFTTSITPINCWSHNDEHQQIPLYTALAAGCIAIEADCFIPSYYSSSRFLTSLLSYFTSSSKLVVSENDLLVGHETSELNPAKTLSSLYLDPLLEILTQQNKAAGNPEKKVGVWNENPHLSLHLTVDYKSISSGHDGISILYSLLEPLRTAGFLTHYDSATEKLISGPITIVGTGDADFELICGYESIYIFKDARFFNFLSSQNPFNSLYVSGNISKSIGRFSKSKGPTKKQVRIIRNECKEVRERGLIPRYWGAPDSEDWWRILVESGVEVLSCDDLDRGGEWLRGCIINGVGVGASWKDDIKESDVEGWDEGLFGRCIVS</sequence>
<keyword evidence="2" id="KW-1185">Reference proteome</keyword>
<evidence type="ECO:0000313" key="1">
    <source>
        <dbReference type="EMBL" id="ATZ51358.1"/>
    </source>
</evidence>
<dbReference type="EMBL" id="CP009811">
    <property type="protein sequence ID" value="ATZ51358.1"/>
    <property type="molecule type" value="Genomic_DNA"/>
</dbReference>
<dbReference type="VEuPathDB" id="FungiDB:Bcin07g00040"/>
<dbReference type="PANTHER" id="PTHR31571">
    <property type="entry name" value="ALTERED INHERITANCE OF MITOCHONDRIA PROTEIN 6"/>
    <property type="match status" value="1"/>
</dbReference>
<reference evidence="1 2" key="3">
    <citation type="journal article" date="2017" name="Mol. Plant Pathol.">
        <title>A gapless genome sequence of the fungus Botrytis cinerea.</title>
        <authorList>
            <person name="Van Kan J.A."/>
            <person name="Stassen J.H."/>
            <person name="Mosbach A."/>
            <person name="Van Der Lee T.A."/>
            <person name="Faino L."/>
            <person name="Farmer A.D."/>
            <person name="Papasotiriou D.G."/>
            <person name="Zhou S."/>
            <person name="Seidl M.F."/>
            <person name="Cottam E."/>
            <person name="Edel D."/>
            <person name="Hahn M."/>
            <person name="Schwartz D.C."/>
            <person name="Dietrich R.A."/>
            <person name="Widdison S."/>
            <person name="Scalliet G."/>
        </authorList>
    </citation>
    <scope>NUCLEOTIDE SEQUENCE [LARGE SCALE GENOMIC DNA]</scope>
    <source>
        <strain evidence="1 2">B05.10</strain>
    </source>
</reference>
<dbReference type="PANTHER" id="PTHR31571:SF1">
    <property type="entry name" value="ALTERED INHERITANCE OF MITOCHONDRIA PROTEIN 6"/>
    <property type="match status" value="1"/>
</dbReference>
<dbReference type="InterPro" id="IPR051236">
    <property type="entry name" value="HAT_RTT109-like"/>
</dbReference>
<reference evidence="1 2" key="1">
    <citation type="journal article" date="2011" name="PLoS Genet.">
        <title>Genomic analysis of the necrotrophic fungal pathogens Sclerotinia sclerotiorum and Botrytis cinerea.</title>
        <authorList>
            <person name="Amselem J."/>
            <person name="Cuomo C.A."/>
            <person name="van Kan J.A."/>
            <person name="Viaud M."/>
            <person name="Benito E.P."/>
            <person name="Couloux A."/>
            <person name="Coutinho P.M."/>
            <person name="de Vries R.P."/>
            <person name="Dyer P.S."/>
            <person name="Fillinger S."/>
            <person name="Fournier E."/>
            <person name="Gout L."/>
            <person name="Hahn M."/>
            <person name="Kohn L."/>
            <person name="Lapalu N."/>
            <person name="Plummer K.M."/>
            <person name="Pradier J.M."/>
            <person name="Quevillon E."/>
            <person name="Sharon A."/>
            <person name="Simon A."/>
            <person name="ten Have A."/>
            <person name="Tudzynski B."/>
            <person name="Tudzynski P."/>
            <person name="Wincker P."/>
            <person name="Andrew M."/>
            <person name="Anthouard V."/>
            <person name="Beever R.E."/>
            <person name="Beffa R."/>
            <person name="Benoit I."/>
            <person name="Bouzid O."/>
            <person name="Brault B."/>
            <person name="Chen Z."/>
            <person name="Choquer M."/>
            <person name="Collemare J."/>
            <person name="Cotton P."/>
            <person name="Danchin E.G."/>
            <person name="Da Silva C."/>
            <person name="Gautier A."/>
            <person name="Giraud C."/>
            <person name="Giraud T."/>
            <person name="Gonzalez C."/>
            <person name="Grossetete S."/>
            <person name="Guldener U."/>
            <person name="Henrissat B."/>
            <person name="Howlett B.J."/>
            <person name="Kodira C."/>
            <person name="Kretschmer M."/>
            <person name="Lappartient A."/>
            <person name="Leroch M."/>
            <person name="Levis C."/>
            <person name="Mauceli E."/>
            <person name="Neuveglise C."/>
            <person name="Oeser B."/>
            <person name="Pearson M."/>
            <person name="Poulain J."/>
            <person name="Poussereau N."/>
            <person name="Quesneville H."/>
            <person name="Rascle C."/>
            <person name="Schumacher J."/>
            <person name="Segurens B."/>
            <person name="Sexton A."/>
            <person name="Silva E."/>
            <person name="Sirven C."/>
            <person name="Soanes D.M."/>
            <person name="Talbot N.J."/>
            <person name="Templeton M."/>
            <person name="Yandava C."/>
            <person name="Yarden O."/>
            <person name="Zeng Q."/>
            <person name="Rollins J.A."/>
            <person name="Lebrun M.H."/>
            <person name="Dickman M."/>
        </authorList>
    </citation>
    <scope>NUCLEOTIDE SEQUENCE [LARGE SCALE GENOMIC DNA]</scope>
    <source>
        <strain evidence="1 2">B05.10</strain>
    </source>
</reference>
<dbReference type="GeneID" id="36394291"/>
<dbReference type="AlphaFoldDB" id="A0A384JL98"/>
<name>A0A384JL98_BOTFB</name>
<organism evidence="1 2">
    <name type="scientific">Botryotinia fuckeliana (strain B05.10)</name>
    <name type="common">Noble rot fungus</name>
    <name type="synonym">Botrytis cinerea</name>
    <dbReference type="NCBI Taxonomy" id="332648"/>
    <lineage>
        <taxon>Eukaryota</taxon>
        <taxon>Fungi</taxon>
        <taxon>Dikarya</taxon>
        <taxon>Ascomycota</taxon>
        <taxon>Pezizomycotina</taxon>
        <taxon>Leotiomycetes</taxon>
        <taxon>Helotiales</taxon>
        <taxon>Sclerotiniaceae</taxon>
        <taxon>Botrytis</taxon>
    </lineage>
</organism>
<dbReference type="KEGG" id="bfu:BCIN_07g00040"/>
<proteinExistence type="predicted"/>
<gene>
    <name evidence="1" type="ORF">BCIN_07g00040</name>
</gene>
<dbReference type="OrthoDB" id="4153866at2759"/>
<evidence type="ECO:0000313" key="2">
    <source>
        <dbReference type="Proteomes" id="UP000001798"/>
    </source>
</evidence>
<accession>A0A384JL98</accession>
<evidence type="ECO:0008006" key="3">
    <source>
        <dbReference type="Google" id="ProtNLM"/>
    </source>
</evidence>
<protein>
    <recommendedName>
        <fullName evidence="3">Altered inheritance of mitochondria protein 6</fullName>
    </recommendedName>
</protein>
<dbReference type="RefSeq" id="XP_024549548.1">
    <property type="nucleotide sequence ID" value="XM_024693762.1"/>
</dbReference>
<reference evidence="1 2" key="2">
    <citation type="journal article" date="2012" name="Eukaryot. Cell">
        <title>Genome update of Botrytis cinerea strains B05.10 and T4.</title>
        <authorList>
            <person name="Staats M."/>
            <person name="van Kan J.A."/>
        </authorList>
    </citation>
    <scope>NUCLEOTIDE SEQUENCE [LARGE SCALE GENOMIC DNA]</scope>
    <source>
        <strain evidence="1 2">B05.10</strain>
    </source>
</reference>
<dbReference type="Proteomes" id="UP000001798">
    <property type="component" value="Chromosome 7"/>
</dbReference>